<organism evidence="3 4">
    <name type="scientific">Planctomicrobium piriforme</name>
    <dbReference type="NCBI Taxonomy" id="1576369"/>
    <lineage>
        <taxon>Bacteria</taxon>
        <taxon>Pseudomonadati</taxon>
        <taxon>Planctomycetota</taxon>
        <taxon>Planctomycetia</taxon>
        <taxon>Planctomycetales</taxon>
        <taxon>Planctomycetaceae</taxon>
        <taxon>Planctomicrobium</taxon>
    </lineage>
</organism>
<evidence type="ECO:0000256" key="1">
    <source>
        <dbReference type="SAM" id="MobiDB-lite"/>
    </source>
</evidence>
<sequence length="351" mass="39420">MVTICDFSAVATGQEEVNVDAVKAVLSSVKESIFSIRKGVCNVSADYDYSVLEKGKWKDSSYDYRYFIAFDDDDGMIRYDRINPLDSGRPEQVVLTPSLGVGAPADSTRRNSDGSDPSRVIGKFDPSQPGDMLKKNLIDPVIMPLLPERAFAFFTNQRKYRDRVLGDNITAGAEVLMRTGDDGRVVVDIHWQHPVERELSLELDSRKGYRPLMRSSRHRGTVSGEWSTPDVVKTQWTKQNDVYVPSRIEVSGEDTEHKASLLFSLDWSSVNEPVDPSLFTLDAMHPQDGDEVVQVVGDKMVLEEVIGSPSPPQVREQLTRRGSQGLSLWFLVTFNVVVVVAIVVWYLVFRR</sequence>
<feature type="transmembrane region" description="Helical" evidence="2">
    <location>
        <begin position="326"/>
        <end position="349"/>
    </location>
</feature>
<proteinExistence type="predicted"/>
<evidence type="ECO:0000313" key="3">
    <source>
        <dbReference type="EMBL" id="SFI65023.1"/>
    </source>
</evidence>
<reference evidence="4" key="1">
    <citation type="submission" date="2016-10" db="EMBL/GenBank/DDBJ databases">
        <authorList>
            <person name="Varghese N."/>
            <person name="Submissions S."/>
        </authorList>
    </citation>
    <scope>NUCLEOTIDE SEQUENCE [LARGE SCALE GENOMIC DNA]</scope>
    <source>
        <strain evidence="4">DSM 26348</strain>
    </source>
</reference>
<accession>A0A1I3JXS5</accession>
<dbReference type="EMBL" id="FOQD01000011">
    <property type="protein sequence ID" value="SFI65023.1"/>
    <property type="molecule type" value="Genomic_DNA"/>
</dbReference>
<keyword evidence="2" id="KW-1133">Transmembrane helix</keyword>
<evidence type="ECO:0000256" key="2">
    <source>
        <dbReference type="SAM" id="Phobius"/>
    </source>
</evidence>
<keyword evidence="2" id="KW-0812">Transmembrane</keyword>
<dbReference type="Proteomes" id="UP000199518">
    <property type="component" value="Unassembled WGS sequence"/>
</dbReference>
<gene>
    <name evidence="3" type="ORF">SAMN05421753_11150</name>
</gene>
<feature type="region of interest" description="Disordered" evidence="1">
    <location>
        <begin position="98"/>
        <end position="127"/>
    </location>
</feature>
<protein>
    <submittedName>
        <fullName evidence="3">Uncharacterized protein</fullName>
    </submittedName>
</protein>
<dbReference type="STRING" id="1576369.SAMN05421753_11150"/>
<keyword evidence="4" id="KW-1185">Reference proteome</keyword>
<dbReference type="AlphaFoldDB" id="A0A1I3JXS5"/>
<evidence type="ECO:0000313" key="4">
    <source>
        <dbReference type="Proteomes" id="UP000199518"/>
    </source>
</evidence>
<name>A0A1I3JXS5_9PLAN</name>
<keyword evidence="2" id="KW-0472">Membrane</keyword>